<reference evidence="5 6" key="1">
    <citation type="journal article" date="2009" name="Stand. Genomic Sci.">
        <title>Complete genome sequence of Desulfotomaculum acetoxidans type strain (5575).</title>
        <authorList>
            <person name="Spring S."/>
            <person name="Lapidus A."/>
            <person name="Schroder M."/>
            <person name="Gleim D."/>
            <person name="Sims D."/>
            <person name="Meincke L."/>
            <person name="Glavina Del Rio T."/>
            <person name="Tice H."/>
            <person name="Copeland A."/>
            <person name="Cheng J.F."/>
            <person name="Lucas S."/>
            <person name="Chen F."/>
            <person name="Nolan M."/>
            <person name="Bruce D."/>
            <person name="Goodwin L."/>
            <person name="Pitluck S."/>
            <person name="Ivanova N."/>
            <person name="Mavromatis K."/>
            <person name="Mikhailova N."/>
            <person name="Pati A."/>
            <person name="Chen A."/>
            <person name="Palaniappan K."/>
            <person name="Land M."/>
            <person name="Hauser L."/>
            <person name="Chang Y.J."/>
            <person name="Jeffries C.D."/>
            <person name="Chain P."/>
            <person name="Saunders E."/>
            <person name="Brettin T."/>
            <person name="Detter J.C."/>
            <person name="Goker M."/>
            <person name="Bristow J."/>
            <person name="Eisen J.A."/>
            <person name="Markowitz V."/>
            <person name="Hugenholtz P."/>
            <person name="Kyrpides N.C."/>
            <person name="Klenk H.P."/>
            <person name="Han C."/>
        </authorList>
    </citation>
    <scope>NUCLEOTIDE SEQUENCE [LARGE SCALE GENOMIC DNA]</scope>
    <source>
        <strain evidence="6">ATCC 49208 / DSM 771 / VKM B-1644</strain>
    </source>
</reference>
<dbReference type="Proteomes" id="UP000002217">
    <property type="component" value="Chromosome"/>
</dbReference>
<dbReference type="EMBL" id="CP001720">
    <property type="protein sequence ID" value="ACV63774.1"/>
    <property type="molecule type" value="Genomic_DNA"/>
</dbReference>
<keyword evidence="4" id="KW-0812">Transmembrane</keyword>
<dbReference type="GO" id="GO:0012506">
    <property type="term" value="C:vesicle membrane"/>
    <property type="evidence" value="ECO:0007669"/>
    <property type="project" value="InterPro"/>
</dbReference>
<keyword evidence="4" id="KW-0472">Membrane</keyword>
<evidence type="ECO:0000313" key="5">
    <source>
        <dbReference type="EMBL" id="ACV63774.1"/>
    </source>
</evidence>
<name>C8W3I8_DESAS</name>
<sequence length="78" mass="8755">MLPIREERATLTDLLDRVLDKGLLLNADILISVAGVPLIGITLKAAIAGMETMKKYGLLIDWDQESRLAERRLRSSRH</sequence>
<proteinExistence type="inferred from homology"/>
<dbReference type="PANTHER" id="PTHR35344:SF4">
    <property type="entry name" value="GAS VESICLE PROTEIN A1"/>
    <property type="match status" value="1"/>
</dbReference>
<keyword evidence="6" id="KW-1185">Reference proteome</keyword>
<dbReference type="InterPro" id="IPR050530">
    <property type="entry name" value="GvpA"/>
</dbReference>
<accession>C8W3I8</accession>
<dbReference type="PROSITE" id="PS00234">
    <property type="entry name" value="GAS_VESICLE_A_1"/>
    <property type="match status" value="1"/>
</dbReference>
<evidence type="ECO:0000313" key="6">
    <source>
        <dbReference type="Proteomes" id="UP000002217"/>
    </source>
</evidence>
<dbReference type="KEGG" id="dae:Dtox_3022"/>
<dbReference type="Pfam" id="PF00741">
    <property type="entry name" value="Gas_vesicle"/>
    <property type="match status" value="1"/>
</dbReference>
<dbReference type="InterPro" id="IPR018493">
    <property type="entry name" value="GvpA-like_CS"/>
</dbReference>
<dbReference type="HOGENOM" id="CLU_161794_1_1_9"/>
<feature type="transmembrane region" description="Helical" evidence="4">
    <location>
        <begin position="23"/>
        <end position="47"/>
    </location>
</feature>
<comment type="subcellular location">
    <subcellularLocation>
        <location evidence="2">Gas vesicle</location>
    </subcellularLocation>
</comment>
<gene>
    <name evidence="5" type="ordered locus">Dtox_3022</name>
</gene>
<dbReference type="InterPro" id="IPR000638">
    <property type="entry name" value="Gas-vesicle_GvpA-like"/>
</dbReference>
<dbReference type="STRING" id="485916.Dtox_3022"/>
<keyword evidence="4" id="KW-1133">Transmembrane helix</keyword>
<dbReference type="PANTHER" id="PTHR35344">
    <property type="entry name" value="GAS VESICLE STRUCTURAL PROTEIN 2-RELATED"/>
    <property type="match status" value="1"/>
</dbReference>
<dbReference type="GO" id="GO:0005198">
    <property type="term" value="F:structural molecule activity"/>
    <property type="evidence" value="ECO:0007669"/>
    <property type="project" value="InterPro"/>
</dbReference>
<organism evidence="5 6">
    <name type="scientific">Desulfofarcimen acetoxidans (strain ATCC 49208 / DSM 771 / KCTC 5769 / VKM B-1644 / 5575)</name>
    <name type="common">Desulfotomaculum acetoxidans</name>
    <dbReference type="NCBI Taxonomy" id="485916"/>
    <lineage>
        <taxon>Bacteria</taxon>
        <taxon>Bacillati</taxon>
        <taxon>Bacillota</taxon>
        <taxon>Clostridia</taxon>
        <taxon>Eubacteriales</taxon>
        <taxon>Peptococcaceae</taxon>
        <taxon>Desulfofarcimen</taxon>
    </lineage>
</organism>
<protein>
    <submittedName>
        <fullName evidence="5">Gas vesicle protein GVPa</fullName>
    </submittedName>
</protein>
<dbReference type="AlphaFoldDB" id="C8W3I8"/>
<evidence type="ECO:0000256" key="4">
    <source>
        <dbReference type="SAM" id="Phobius"/>
    </source>
</evidence>
<evidence type="ECO:0000256" key="3">
    <source>
        <dbReference type="ARBA" id="ARBA00035646"/>
    </source>
</evidence>
<evidence type="ECO:0000256" key="2">
    <source>
        <dbReference type="ARBA" id="ARBA00035108"/>
    </source>
</evidence>
<dbReference type="GO" id="GO:0031411">
    <property type="term" value="C:gas vesicle"/>
    <property type="evidence" value="ECO:0007669"/>
    <property type="project" value="UniProtKB-SubCell"/>
</dbReference>
<comment type="similarity">
    <text evidence="3">Belongs to the gas vesicle GvpA family.</text>
</comment>
<keyword evidence="1" id="KW-0304">Gas vesicle</keyword>
<dbReference type="RefSeq" id="WP_015758466.1">
    <property type="nucleotide sequence ID" value="NC_013216.1"/>
</dbReference>
<dbReference type="eggNOG" id="ENOG5032ZVC">
    <property type="taxonomic scope" value="Bacteria"/>
</dbReference>
<evidence type="ECO:0000256" key="1">
    <source>
        <dbReference type="ARBA" id="ARBA00022987"/>
    </source>
</evidence>